<dbReference type="PANTHER" id="PTHR44170:SF6">
    <property type="entry name" value="CONTACTIN"/>
    <property type="match status" value="1"/>
</dbReference>
<dbReference type="InterPro" id="IPR036179">
    <property type="entry name" value="Ig-like_dom_sf"/>
</dbReference>
<feature type="signal peptide" evidence="3">
    <location>
        <begin position="1"/>
        <end position="26"/>
    </location>
</feature>
<dbReference type="SMART" id="SM00406">
    <property type="entry name" value="IGv"/>
    <property type="match status" value="2"/>
</dbReference>
<dbReference type="Gene3D" id="2.60.40.10">
    <property type="entry name" value="Immunoglobulins"/>
    <property type="match status" value="2"/>
</dbReference>
<dbReference type="InterPro" id="IPR013783">
    <property type="entry name" value="Ig-like_fold"/>
</dbReference>
<evidence type="ECO:0000259" key="4">
    <source>
        <dbReference type="PROSITE" id="PS50835"/>
    </source>
</evidence>
<dbReference type="RefSeq" id="XP_006821763.1">
    <property type="nucleotide sequence ID" value="XM_006821700.1"/>
</dbReference>
<keyword evidence="3" id="KW-0732">Signal</keyword>
<evidence type="ECO:0000256" key="3">
    <source>
        <dbReference type="SAM" id="SignalP"/>
    </source>
</evidence>
<dbReference type="SUPFAM" id="SSF48726">
    <property type="entry name" value="Immunoglobulin"/>
    <property type="match status" value="2"/>
</dbReference>
<gene>
    <name evidence="6" type="primary">LOC100368646</name>
</gene>
<dbReference type="SMART" id="SM00408">
    <property type="entry name" value="IGc2"/>
    <property type="match status" value="2"/>
</dbReference>
<reference evidence="6" key="1">
    <citation type="submission" date="2025-08" db="UniProtKB">
        <authorList>
            <consortium name="RefSeq"/>
        </authorList>
    </citation>
    <scope>IDENTIFICATION</scope>
    <source>
        <tissue evidence="6">Testes</tissue>
    </source>
</reference>
<dbReference type="Proteomes" id="UP000694865">
    <property type="component" value="Unplaced"/>
</dbReference>
<evidence type="ECO:0000256" key="2">
    <source>
        <dbReference type="ARBA" id="ARBA00023157"/>
    </source>
</evidence>
<dbReference type="InterPro" id="IPR003599">
    <property type="entry name" value="Ig_sub"/>
</dbReference>
<dbReference type="CDD" id="cd00096">
    <property type="entry name" value="Ig"/>
    <property type="match status" value="1"/>
</dbReference>
<name>A0ABM0MP22_SACKO</name>
<feature type="domain" description="Ig-like" evidence="4">
    <location>
        <begin position="134"/>
        <end position="232"/>
    </location>
</feature>
<keyword evidence="1" id="KW-0677">Repeat</keyword>
<proteinExistence type="predicted"/>
<dbReference type="SMART" id="SM00409">
    <property type="entry name" value="IG"/>
    <property type="match status" value="2"/>
</dbReference>
<accession>A0ABM0MP22</accession>
<keyword evidence="5" id="KW-1185">Reference proteome</keyword>
<dbReference type="Pfam" id="PF13927">
    <property type="entry name" value="Ig_3"/>
    <property type="match status" value="1"/>
</dbReference>
<organism evidence="5 6">
    <name type="scientific">Saccoglossus kowalevskii</name>
    <name type="common">Acorn worm</name>
    <dbReference type="NCBI Taxonomy" id="10224"/>
    <lineage>
        <taxon>Eukaryota</taxon>
        <taxon>Metazoa</taxon>
        <taxon>Hemichordata</taxon>
        <taxon>Enteropneusta</taxon>
        <taxon>Harrimaniidae</taxon>
        <taxon>Saccoglossus</taxon>
    </lineage>
</organism>
<dbReference type="InterPro" id="IPR007110">
    <property type="entry name" value="Ig-like_dom"/>
</dbReference>
<dbReference type="InterPro" id="IPR003598">
    <property type="entry name" value="Ig_sub2"/>
</dbReference>
<dbReference type="PROSITE" id="PS50835">
    <property type="entry name" value="IG_LIKE"/>
    <property type="match status" value="2"/>
</dbReference>
<feature type="chain" id="PRO_5045746850" evidence="3">
    <location>
        <begin position="27"/>
        <end position="241"/>
    </location>
</feature>
<dbReference type="PANTHER" id="PTHR44170">
    <property type="entry name" value="PROTEIN SIDEKICK"/>
    <property type="match status" value="1"/>
</dbReference>
<keyword evidence="2" id="KW-1015">Disulfide bond</keyword>
<dbReference type="GeneID" id="100368646"/>
<protein>
    <submittedName>
        <fullName evidence="6">Muscle M-line assembly protein unc-89-like</fullName>
    </submittedName>
</protein>
<evidence type="ECO:0000313" key="6">
    <source>
        <dbReference type="RefSeq" id="XP_006821763.1"/>
    </source>
</evidence>
<dbReference type="InterPro" id="IPR013106">
    <property type="entry name" value="Ig_V-set"/>
</dbReference>
<sequence>MQTLEVMPRIVVIVVMAIAIVRFGEAVQTFDITPQSEITGYVTGAVILQCASSDRTGTVLWIRDGQVVSQNTLVTWNPNRCFISGDQSQGEFFLTITDLVESDAGTFYCILSGDGGDAAIASPPSLVTVLPDPPQIFTIEPSDTTVVEGETTIFQCAVENKKGTIYWSQGAALISIDMLIQDKFADRFSLIGDHANGEYFLQINNTQISDDAGYRCFVSNSDGSATLMSDLAQLIVIPEIQ</sequence>
<feature type="domain" description="Ig-like" evidence="4">
    <location>
        <begin position="8"/>
        <end position="127"/>
    </location>
</feature>
<evidence type="ECO:0000313" key="5">
    <source>
        <dbReference type="Proteomes" id="UP000694865"/>
    </source>
</evidence>
<evidence type="ECO:0000256" key="1">
    <source>
        <dbReference type="ARBA" id="ARBA00022737"/>
    </source>
</evidence>